<dbReference type="InterPro" id="IPR045087">
    <property type="entry name" value="Cu-oxidase_fam"/>
</dbReference>
<dbReference type="SUPFAM" id="SSF49503">
    <property type="entry name" value="Cupredoxins"/>
    <property type="match status" value="3"/>
</dbReference>
<evidence type="ECO:0000259" key="5">
    <source>
        <dbReference type="Pfam" id="PF07731"/>
    </source>
</evidence>
<dbReference type="InterPro" id="IPR011707">
    <property type="entry name" value="Cu-oxidase-like_N"/>
</dbReference>
<keyword evidence="8" id="KW-1185">Reference proteome</keyword>
<dbReference type="CDD" id="cd13890">
    <property type="entry name" value="CuRO_3_CueO_FtsP"/>
    <property type="match status" value="1"/>
</dbReference>
<dbReference type="EMBL" id="BAAAZW010000008">
    <property type="protein sequence ID" value="GAA3965581.1"/>
    <property type="molecule type" value="Genomic_DNA"/>
</dbReference>
<comment type="similarity">
    <text evidence="1">Belongs to the multicopper oxidase family.</text>
</comment>
<dbReference type="InterPro" id="IPR011706">
    <property type="entry name" value="Cu-oxidase_C"/>
</dbReference>
<reference evidence="8" key="1">
    <citation type="journal article" date="2019" name="Int. J. Syst. Evol. Microbiol.">
        <title>The Global Catalogue of Microorganisms (GCM) 10K type strain sequencing project: providing services to taxonomists for standard genome sequencing and annotation.</title>
        <authorList>
            <consortium name="The Broad Institute Genomics Platform"/>
            <consortium name="The Broad Institute Genome Sequencing Center for Infectious Disease"/>
            <person name="Wu L."/>
            <person name="Ma J."/>
        </authorList>
    </citation>
    <scope>NUCLEOTIDE SEQUENCE [LARGE SCALE GENOMIC DNA]</scope>
    <source>
        <strain evidence="8">JCM 16923</strain>
    </source>
</reference>
<dbReference type="PANTHER" id="PTHR48267:SF1">
    <property type="entry name" value="BILIRUBIN OXIDASE"/>
    <property type="match status" value="1"/>
</dbReference>
<dbReference type="CDD" id="cd04232">
    <property type="entry name" value="CuRO_1_CueO_FtsP"/>
    <property type="match status" value="1"/>
</dbReference>
<dbReference type="Pfam" id="PF00394">
    <property type="entry name" value="Cu-oxidase"/>
    <property type="match status" value="1"/>
</dbReference>
<evidence type="ECO:0000259" key="6">
    <source>
        <dbReference type="Pfam" id="PF07732"/>
    </source>
</evidence>
<dbReference type="Pfam" id="PF07732">
    <property type="entry name" value="Cu-oxidase_3"/>
    <property type="match status" value="1"/>
</dbReference>
<sequence length="495" mass="53819">MITLALVAVVVLGLTAVGAWITVSVVRAPLNTLGAVAFDRELAIPDLAESRVEDGVRVFDLTMQEGRSDLGRGPDTPTWGINGAHLAPTLRAARGERVRVRVTNRLGEASTLHWHGMHVPARMDGGPHQMIDPGDTWTPDWRIDQPAASLWYHPHPHGQTARHVYRGLAGMFLIDDDAESALDLPRDYGIDDLPMIVQDRKFHGDGTLDASTSLFQSEGIIGDTVLVNGTPGPYVDVTTRTVRLRLLNGSNTRPYHFEFDDHREFAVIGTDGGLLPAPVSVRSLPLSPGERAEVVVAFRPGERVRLQSTPTPGGSRFAGGDDHLEIAEFRAAHHLGGVATVPDRLVAVPPIPEAAATVTRSFALGGTSINGKAMDMARIDEVITAGATEIWTVANSGDGVHNFHIHDVRFQVLDIDGGAPPPHLRGWKDTVWVPRDSTLRLIMRFGHHTDTEVPYMFHCHLLRHEDEGMMGQFLVVPPGSSTDAADYSAHTGHEH</sequence>
<dbReference type="Proteomes" id="UP001418444">
    <property type="component" value="Unassembled WGS sequence"/>
</dbReference>
<dbReference type="InterPro" id="IPR008972">
    <property type="entry name" value="Cupredoxin"/>
</dbReference>
<feature type="domain" description="Plastocyanin-like" evidence="6">
    <location>
        <begin position="66"/>
        <end position="178"/>
    </location>
</feature>
<keyword evidence="2" id="KW-0479">Metal-binding</keyword>
<comment type="caution">
    <text evidence="7">The sequence shown here is derived from an EMBL/GenBank/DDBJ whole genome shotgun (WGS) entry which is preliminary data.</text>
</comment>
<dbReference type="Gene3D" id="2.60.40.420">
    <property type="entry name" value="Cupredoxins - blue copper proteins"/>
    <property type="match status" value="3"/>
</dbReference>
<dbReference type="PANTHER" id="PTHR48267">
    <property type="entry name" value="CUPREDOXIN SUPERFAMILY PROTEIN"/>
    <property type="match status" value="1"/>
</dbReference>
<protein>
    <submittedName>
        <fullName evidence="7">Multicopper oxidase domain-containing protein</fullName>
    </submittedName>
</protein>
<dbReference type="InterPro" id="IPR001117">
    <property type="entry name" value="Cu-oxidase_2nd"/>
</dbReference>
<organism evidence="7 8">
    <name type="scientific">Gordonia caeni</name>
    <dbReference type="NCBI Taxonomy" id="1007097"/>
    <lineage>
        <taxon>Bacteria</taxon>
        <taxon>Bacillati</taxon>
        <taxon>Actinomycetota</taxon>
        <taxon>Actinomycetes</taxon>
        <taxon>Mycobacteriales</taxon>
        <taxon>Gordoniaceae</taxon>
        <taxon>Gordonia</taxon>
    </lineage>
</organism>
<proteinExistence type="inferred from homology"/>
<dbReference type="PROSITE" id="PS00080">
    <property type="entry name" value="MULTICOPPER_OXIDASE2"/>
    <property type="match status" value="1"/>
</dbReference>
<gene>
    <name evidence="7" type="ORF">GCM10022231_27940</name>
</gene>
<name>A0ABP7PJJ7_9ACTN</name>
<evidence type="ECO:0000256" key="2">
    <source>
        <dbReference type="ARBA" id="ARBA00022723"/>
    </source>
</evidence>
<dbReference type="InterPro" id="IPR002355">
    <property type="entry name" value="Cu_oxidase_Cu_BS"/>
</dbReference>
<keyword evidence="3" id="KW-0560">Oxidoreductase</keyword>
<evidence type="ECO:0000256" key="3">
    <source>
        <dbReference type="ARBA" id="ARBA00023002"/>
    </source>
</evidence>
<dbReference type="CDD" id="cd13867">
    <property type="entry name" value="CuRO_2_CueO_FtsP"/>
    <property type="match status" value="1"/>
</dbReference>
<evidence type="ECO:0000313" key="8">
    <source>
        <dbReference type="Proteomes" id="UP001418444"/>
    </source>
</evidence>
<feature type="domain" description="Plastocyanin-like" evidence="5">
    <location>
        <begin position="355"/>
        <end position="477"/>
    </location>
</feature>
<feature type="domain" description="Plastocyanin-like" evidence="4">
    <location>
        <begin position="220"/>
        <end position="298"/>
    </location>
</feature>
<dbReference type="Pfam" id="PF07731">
    <property type="entry name" value="Cu-oxidase_2"/>
    <property type="match status" value="1"/>
</dbReference>
<evidence type="ECO:0000259" key="4">
    <source>
        <dbReference type="Pfam" id="PF00394"/>
    </source>
</evidence>
<evidence type="ECO:0000313" key="7">
    <source>
        <dbReference type="EMBL" id="GAA3965581.1"/>
    </source>
</evidence>
<evidence type="ECO:0000256" key="1">
    <source>
        <dbReference type="ARBA" id="ARBA00010609"/>
    </source>
</evidence>
<accession>A0ABP7PJJ7</accession>